<sequence length="305" mass="33888">MMSCKADNYSFALEDLAWVEHLRDEGYAVVEGVAALSEVAEAKRLLWRSIEEITAAKEKDIKTWDDDDWRLPASGLMPELAQSAGAWFLRGLPRVRSAFSMIWGAEDLISSMDAVICWKPWWISERWTPRTEGLHLDQNPFQKPGLDCVQGMIPLRPVTPDIGGLEVVPRSHVEKDEWMARYAWMDGAGDWCPLDRNDSTAGLLLEARPGDLVLWDSRTIHGGIAGNGKGEGTELARMSCTVAMVPRAKASADVLRLRVEGFREGRAFNHAPHEAGSSTGTVAARFPRGYVYVPVDLSPEQRALL</sequence>
<evidence type="ECO:0000313" key="1">
    <source>
        <dbReference type="EMBL" id="KAJ8599244.1"/>
    </source>
</evidence>
<proteinExistence type="predicted"/>
<evidence type="ECO:0008006" key="3">
    <source>
        <dbReference type="Google" id="ProtNLM"/>
    </source>
</evidence>
<dbReference type="Proteomes" id="UP001230188">
    <property type="component" value="Unassembled WGS sequence"/>
</dbReference>
<accession>A0AAD7U7J2</accession>
<gene>
    <name evidence="1" type="ORF">CTAYLR_006218</name>
</gene>
<dbReference type="Pfam" id="PF05721">
    <property type="entry name" value="PhyH"/>
    <property type="match status" value="1"/>
</dbReference>
<comment type="caution">
    <text evidence="1">The sequence shown here is derived from an EMBL/GenBank/DDBJ whole genome shotgun (WGS) entry which is preliminary data.</text>
</comment>
<protein>
    <recommendedName>
        <fullName evidence="3">Phytanoyl-CoA dioxygenase</fullName>
    </recommendedName>
</protein>
<reference evidence="1" key="1">
    <citation type="submission" date="2023-01" db="EMBL/GenBank/DDBJ databases">
        <title>Metagenome sequencing of chrysophaentin producing Chrysophaeum taylorii.</title>
        <authorList>
            <person name="Davison J."/>
            <person name="Bewley C."/>
        </authorList>
    </citation>
    <scope>NUCLEOTIDE SEQUENCE</scope>
    <source>
        <strain evidence="1">NIES-1699</strain>
    </source>
</reference>
<dbReference type="PANTHER" id="PTHR31630:SF6">
    <property type="entry name" value="PHYTANOYL-COA DIOXYGENASE-RELATED"/>
    <property type="match status" value="1"/>
</dbReference>
<dbReference type="AlphaFoldDB" id="A0AAD7U7J2"/>
<keyword evidence="2" id="KW-1185">Reference proteome</keyword>
<dbReference type="SUPFAM" id="SSF51197">
    <property type="entry name" value="Clavaminate synthase-like"/>
    <property type="match status" value="1"/>
</dbReference>
<dbReference type="EMBL" id="JAQMWT010000575">
    <property type="protein sequence ID" value="KAJ8599244.1"/>
    <property type="molecule type" value="Genomic_DNA"/>
</dbReference>
<name>A0AAD7U7J2_9STRA</name>
<dbReference type="InterPro" id="IPR008775">
    <property type="entry name" value="Phytyl_CoA_dOase-like"/>
</dbReference>
<dbReference type="Gene3D" id="2.60.120.620">
    <property type="entry name" value="q2cbj1_9rhob like domain"/>
    <property type="match status" value="1"/>
</dbReference>
<organism evidence="1 2">
    <name type="scientific">Chrysophaeum taylorii</name>
    <dbReference type="NCBI Taxonomy" id="2483200"/>
    <lineage>
        <taxon>Eukaryota</taxon>
        <taxon>Sar</taxon>
        <taxon>Stramenopiles</taxon>
        <taxon>Ochrophyta</taxon>
        <taxon>Pelagophyceae</taxon>
        <taxon>Pelagomonadales</taxon>
        <taxon>Pelagomonadaceae</taxon>
        <taxon>Chrysophaeum</taxon>
    </lineage>
</organism>
<evidence type="ECO:0000313" key="2">
    <source>
        <dbReference type="Proteomes" id="UP001230188"/>
    </source>
</evidence>
<dbReference type="PANTHER" id="PTHR31630">
    <property type="entry name" value="PHYTANOYL-COA DIOXYGENASE-RELATED-RELATED"/>
    <property type="match status" value="1"/>
</dbReference>